<dbReference type="Gene3D" id="2.160.20.70">
    <property type="match status" value="1"/>
</dbReference>
<dbReference type="Pfam" id="PF16752">
    <property type="entry name" value="TBCC_N"/>
    <property type="match status" value="1"/>
</dbReference>
<dbReference type="InterPro" id="IPR012945">
    <property type="entry name" value="Tubulin-bd_cofactor_C_dom"/>
</dbReference>
<feature type="domain" description="C-CAP/cofactor C-like" evidence="7">
    <location>
        <begin position="113"/>
        <end position="288"/>
    </location>
</feature>
<evidence type="ECO:0000256" key="5">
    <source>
        <dbReference type="ARBA" id="ARBA00023186"/>
    </source>
</evidence>
<keyword evidence="3" id="KW-0963">Cytoplasm</keyword>
<dbReference type="GO" id="GO:0007023">
    <property type="term" value="P:post-chaperonin tubulin folding pathway"/>
    <property type="evidence" value="ECO:0007669"/>
    <property type="project" value="InterPro"/>
</dbReference>
<protein>
    <recommendedName>
        <fullName evidence="7">C-CAP/cofactor C-like domain-containing protein</fullName>
    </recommendedName>
</protein>
<dbReference type="InterPro" id="IPR006599">
    <property type="entry name" value="CARP_motif"/>
</dbReference>
<dbReference type="EnsemblMetazoa" id="XM_024228236.1">
    <property type="protein sequence ID" value="XP_024084004.1"/>
    <property type="gene ID" value="LOC106672451"/>
</dbReference>
<comment type="subunit">
    <text evidence="6">Supercomplex made of cofactors A to E. Cofactors A and D function by capturing and stabilizing tubulin in a quasi-native conformation. Cofactor E binds to the cofactor D-tubulin complex; interaction with cofactor C then causes the release of tubulin polypeptides that are committed to the native state.</text>
</comment>
<evidence type="ECO:0000256" key="4">
    <source>
        <dbReference type="ARBA" id="ARBA00022990"/>
    </source>
</evidence>
<dbReference type="Proteomes" id="UP000494040">
    <property type="component" value="Unassembled WGS sequence"/>
</dbReference>
<dbReference type="OrthoDB" id="194775at2759"/>
<evidence type="ECO:0000256" key="1">
    <source>
        <dbReference type="ARBA" id="ARBA00004496"/>
    </source>
</evidence>
<dbReference type="GO" id="GO:0007021">
    <property type="term" value="P:tubulin complex assembly"/>
    <property type="evidence" value="ECO:0007669"/>
    <property type="project" value="TreeGrafter"/>
</dbReference>
<reference evidence="8" key="1">
    <citation type="submission" date="2022-01" db="UniProtKB">
        <authorList>
            <consortium name="EnsemblMetazoa"/>
        </authorList>
    </citation>
    <scope>IDENTIFICATION</scope>
</reference>
<dbReference type="InterPro" id="IPR016098">
    <property type="entry name" value="CAP/MinC_C"/>
</dbReference>
<accession>A0A8I6TMI2</accession>
<dbReference type="RefSeq" id="XP_024084004.1">
    <property type="nucleotide sequence ID" value="XM_024228236.1"/>
</dbReference>
<comment type="subcellular location">
    <subcellularLocation>
        <location evidence="1">Cytoplasm</location>
    </subcellularLocation>
</comment>
<dbReference type="PANTHER" id="PTHR15139:SF0">
    <property type="entry name" value="TUBULIN-SPECIFIC CHAPERONE C"/>
    <property type="match status" value="1"/>
</dbReference>
<dbReference type="KEGG" id="clec:106672451"/>
<dbReference type="AlphaFoldDB" id="A0A8I6TMI2"/>
<proteinExistence type="inferred from homology"/>
<dbReference type="PROSITE" id="PS51329">
    <property type="entry name" value="C_CAP_COFACTOR_C"/>
    <property type="match status" value="1"/>
</dbReference>
<evidence type="ECO:0000256" key="2">
    <source>
        <dbReference type="ARBA" id="ARBA00008848"/>
    </source>
</evidence>
<dbReference type="PANTHER" id="PTHR15139">
    <property type="entry name" value="TUBULIN FOLDING COFACTOR C"/>
    <property type="match status" value="1"/>
</dbReference>
<name>A0A8I6TMI2_CIMLE</name>
<dbReference type="GO" id="GO:0005737">
    <property type="term" value="C:cytoplasm"/>
    <property type="evidence" value="ECO:0007669"/>
    <property type="project" value="UniProtKB-SubCell"/>
</dbReference>
<dbReference type="OMA" id="YFQHEIT"/>
<dbReference type="InterPro" id="IPR017901">
    <property type="entry name" value="C-CAP_CF_C-like"/>
</dbReference>
<dbReference type="SMART" id="SM00673">
    <property type="entry name" value="CARP"/>
    <property type="match status" value="2"/>
</dbReference>
<organism evidence="8 9">
    <name type="scientific">Cimex lectularius</name>
    <name type="common">Bed bug</name>
    <name type="synonym">Acanthia lectularia</name>
    <dbReference type="NCBI Taxonomy" id="79782"/>
    <lineage>
        <taxon>Eukaryota</taxon>
        <taxon>Metazoa</taxon>
        <taxon>Ecdysozoa</taxon>
        <taxon>Arthropoda</taxon>
        <taxon>Hexapoda</taxon>
        <taxon>Insecta</taxon>
        <taxon>Pterygota</taxon>
        <taxon>Neoptera</taxon>
        <taxon>Paraneoptera</taxon>
        <taxon>Hemiptera</taxon>
        <taxon>Heteroptera</taxon>
        <taxon>Panheteroptera</taxon>
        <taxon>Cimicomorpha</taxon>
        <taxon>Cimicidae</taxon>
        <taxon>Cimex</taxon>
    </lineage>
</organism>
<evidence type="ECO:0000256" key="6">
    <source>
        <dbReference type="ARBA" id="ARBA00026055"/>
    </source>
</evidence>
<comment type="similarity">
    <text evidence="2">Belongs to the TBCC family.</text>
</comment>
<dbReference type="GO" id="GO:0015631">
    <property type="term" value="F:tubulin binding"/>
    <property type="evidence" value="ECO:0007669"/>
    <property type="project" value="InterPro"/>
</dbReference>
<dbReference type="RefSeq" id="XP_014259388.1">
    <property type="nucleotide sequence ID" value="XM_014403902.2"/>
</dbReference>
<keyword evidence="9" id="KW-1185">Reference proteome</keyword>
<keyword evidence="4" id="KW-0007">Acetylation</keyword>
<sequence length="310" mass="35737">MIQVPESILKRNEQRQDDLQKKKDEGPSQAEVFRDTFKSQQIKIESLIESLELIKDRNKLAEVFNQISKDLNVLNRYLATSSMFLIPYDIKICKGILQTLQDKSTELEHKLLPKKKFGFSSRKDIKKGVKKLEEVQTNETPELILSVQCGFSDHIGKKLVLTHVEVDNKDVGLARLEKCDVVINGAPNTIHLVNIRACRILCGPVVTSVLIEDCKDSVLAFACQQLRVHNTISSDFYIHVTTKAIIEDSSRLRFAPYNYSYENIDLHYKQTGLKREINNWDNVDDFNWLVNNQHSPNWCILPENERIQLI</sequence>
<keyword evidence="5" id="KW-0143">Chaperone</keyword>
<evidence type="ECO:0000259" key="7">
    <source>
        <dbReference type="PROSITE" id="PS51329"/>
    </source>
</evidence>
<dbReference type="Pfam" id="PF07986">
    <property type="entry name" value="TBCC"/>
    <property type="match status" value="1"/>
</dbReference>
<evidence type="ECO:0000313" key="8">
    <source>
        <dbReference type="EnsemblMetazoa" id="XP_024084004.1"/>
    </source>
</evidence>
<dbReference type="InterPro" id="IPR027684">
    <property type="entry name" value="TBCC"/>
</dbReference>
<dbReference type="InterPro" id="IPR038397">
    <property type="entry name" value="TBCC_N_sf"/>
</dbReference>
<evidence type="ECO:0000256" key="3">
    <source>
        <dbReference type="ARBA" id="ARBA00022490"/>
    </source>
</evidence>
<dbReference type="GeneID" id="106672451"/>
<dbReference type="Gene3D" id="1.20.58.1250">
    <property type="entry name" value="Tubulin Binding Cofactor C, N-terminal domain"/>
    <property type="match status" value="1"/>
</dbReference>
<evidence type="ECO:0000313" key="9">
    <source>
        <dbReference type="Proteomes" id="UP000494040"/>
    </source>
</evidence>
<dbReference type="InterPro" id="IPR031925">
    <property type="entry name" value="TBCC_N"/>
</dbReference>
<dbReference type="EnsemblMetazoa" id="XM_014403902.2">
    <property type="protein sequence ID" value="XP_014259388.1"/>
    <property type="gene ID" value="LOC106672451"/>
</dbReference>